<keyword evidence="5" id="KW-0547">Nucleotide-binding</keyword>
<evidence type="ECO:0000256" key="1">
    <source>
        <dbReference type="ARBA" id="ARBA00013267"/>
    </source>
</evidence>
<feature type="domain" description="tRNA(Ile)-lysidine synthase substrate-binding" evidence="9">
    <location>
        <begin position="194"/>
        <end position="251"/>
    </location>
</feature>
<evidence type="ECO:0000256" key="5">
    <source>
        <dbReference type="ARBA" id="ARBA00022741"/>
    </source>
</evidence>
<dbReference type="NCBIfam" id="TIGR02432">
    <property type="entry name" value="lysidine_TilS_N"/>
    <property type="match status" value="1"/>
</dbReference>
<organism evidence="11">
    <name type="scientific">freshwater metagenome</name>
    <dbReference type="NCBI Taxonomy" id="449393"/>
    <lineage>
        <taxon>unclassified sequences</taxon>
        <taxon>metagenomes</taxon>
        <taxon>ecological metagenomes</taxon>
    </lineage>
</organism>
<name>A0A6J6MFG7_9ZZZZ</name>
<dbReference type="InterPro" id="IPR011063">
    <property type="entry name" value="TilS/TtcA_N"/>
</dbReference>
<dbReference type="EMBL" id="CAEZXA010000033">
    <property type="protein sequence ID" value="CAB4671594.1"/>
    <property type="molecule type" value="Genomic_DNA"/>
</dbReference>
<evidence type="ECO:0000313" key="11">
    <source>
        <dbReference type="EMBL" id="CAB4671594.1"/>
    </source>
</evidence>
<keyword evidence="3" id="KW-0436">Ligase</keyword>
<evidence type="ECO:0000313" key="13">
    <source>
        <dbReference type="EMBL" id="CAB5049055.1"/>
    </source>
</evidence>
<sequence length="257" mass="27884">MALMLLAHAHGLNVTAIHVDHALRTDSASDIDVIDPVAESLGITVIVHTVQVEHGPNLEARARTARYGVLPNDVMTGHTADDQAETVLINLLRGAGAQGLGAMRPGISRPLLALRRSDTHAVCQAAGIATVTDSTNTDPKFQRNRVRHELLPLMTDISLRDPVPLLVRSADVLRDDNDLLEELSLNIDPTDAVALAAAPAPLARRALRRWLSDPYPPDLATLERIMTVARGEALACDIGENREIRRSKQRLILHLLG</sequence>
<dbReference type="InterPro" id="IPR012094">
    <property type="entry name" value="tRNA_Ile_lys_synt"/>
</dbReference>
<dbReference type="InterPro" id="IPR014729">
    <property type="entry name" value="Rossmann-like_a/b/a_fold"/>
</dbReference>
<dbReference type="SUPFAM" id="SSF82829">
    <property type="entry name" value="MesJ substrate recognition domain-like"/>
    <property type="match status" value="1"/>
</dbReference>
<dbReference type="Gene3D" id="3.40.50.620">
    <property type="entry name" value="HUPs"/>
    <property type="match status" value="1"/>
</dbReference>
<evidence type="ECO:0000256" key="2">
    <source>
        <dbReference type="ARBA" id="ARBA00022490"/>
    </source>
</evidence>
<evidence type="ECO:0000256" key="3">
    <source>
        <dbReference type="ARBA" id="ARBA00022598"/>
    </source>
</evidence>
<dbReference type="PANTHER" id="PTHR43033">
    <property type="entry name" value="TRNA(ILE)-LYSIDINE SYNTHASE-RELATED"/>
    <property type="match status" value="1"/>
</dbReference>
<dbReference type="SUPFAM" id="SSF52402">
    <property type="entry name" value="Adenine nucleotide alpha hydrolases-like"/>
    <property type="match status" value="1"/>
</dbReference>
<evidence type="ECO:0000256" key="7">
    <source>
        <dbReference type="ARBA" id="ARBA00048539"/>
    </source>
</evidence>
<evidence type="ECO:0000256" key="4">
    <source>
        <dbReference type="ARBA" id="ARBA00022694"/>
    </source>
</evidence>
<dbReference type="GO" id="GO:0008033">
    <property type="term" value="P:tRNA processing"/>
    <property type="evidence" value="ECO:0007669"/>
    <property type="project" value="UniProtKB-KW"/>
</dbReference>
<dbReference type="GO" id="GO:0005737">
    <property type="term" value="C:cytoplasm"/>
    <property type="evidence" value="ECO:0007669"/>
    <property type="project" value="InterPro"/>
</dbReference>
<gene>
    <name evidence="11" type="ORF">UFOPK2334_00555</name>
    <name evidence="12" type="ORF">UFOPK2870_00357</name>
    <name evidence="10" type="ORF">UFOPK4179_00853</name>
    <name evidence="13" type="ORF">UFOPK4293_00752</name>
</gene>
<dbReference type="PANTHER" id="PTHR43033:SF1">
    <property type="entry name" value="TRNA(ILE)-LYSIDINE SYNTHASE-RELATED"/>
    <property type="match status" value="1"/>
</dbReference>
<dbReference type="GO" id="GO:0005524">
    <property type="term" value="F:ATP binding"/>
    <property type="evidence" value="ECO:0007669"/>
    <property type="project" value="UniProtKB-KW"/>
</dbReference>
<proteinExistence type="inferred from homology"/>
<dbReference type="Pfam" id="PF01171">
    <property type="entry name" value="ATP_bind_3"/>
    <property type="match status" value="1"/>
</dbReference>
<dbReference type="CDD" id="cd01992">
    <property type="entry name" value="TilS_N"/>
    <property type="match status" value="1"/>
</dbReference>
<dbReference type="EMBL" id="CAETWZ010000077">
    <property type="protein sequence ID" value="CAB4368059.1"/>
    <property type="molecule type" value="Genomic_DNA"/>
</dbReference>
<evidence type="ECO:0000313" key="10">
    <source>
        <dbReference type="EMBL" id="CAB4368059.1"/>
    </source>
</evidence>
<evidence type="ECO:0000256" key="6">
    <source>
        <dbReference type="ARBA" id="ARBA00022840"/>
    </source>
</evidence>
<dbReference type="EMBL" id="CAFBQH010000037">
    <property type="protein sequence ID" value="CAB5049055.1"/>
    <property type="molecule type" value="Genomic_DNA"/>
</dbReference>
<keyword evidence="2" id="KW-0963">Cytoplasm</keyword>
<dbReference type="HAMAP" id="MF_01161">
    <property type="entry name" value="tRNA_Ile_lys_synt"/>
    <property type="match status" value="1"/>
</dbReference>
<evidence type="ECO:0000259" key="9">
    <source>
        <dbReference type="Pfam" id="PF09179"/>
    </source>
</evidence>
<dbReference type="InterPro" id="IPR012795">
    <property type="entry name" value="tRNA_Ile_lys_synt_N"/>
</dbReference>
<evidence type="ECO:0000313" key="12">
    <source>
        <dbReference type="EMBL" id="CAB4756395.1"/>
    </source>
</evidence>
<feature type="domain" description="tRNA(Ile)-lysidine/2-thiocytidine synthase N-terminal" evidence="8">
    <location>
        <begin position="3"/>
        <end position="149"/>
    </location>
</feature>
<accession>A0A6J6MFG7</accession>
<keyword evidence="6" id="KW-0067">ATP-binding</keyword>
<comment type="catalytic activity">
    <reaction evidence="7">
        <text>cytidine(34) in tRNA(Ile2) + L-lysine + ATP = lysidine(34) in tRNA(Ile2) + AMP + diphosphate + H(+)</text>
        <dbReference type="Rhea" id="RHEA:43744"/>
        <dbReference type="Rhea" id="RHEA-COMP:10625"/>
        <dbReference type="Rhea" id="RHEA-COMP:10670"/>
        <dbReference type="ChEBI" id="CHEBI:15378"/>
        <dbReference type="ChEBI" id="CHEBI:30616"/>
        <dbReference type="ChEBI" id="CHEBI:32551"/>
        <dbReference type="ChEBI" id="CHEBI:33019"/>
        <dbReference type="ChEBI" id="CHEBI:82748"/>
        <dbReference type="ChEBI" id="CHEBI:83665"/>
        <dbReference type="ChEBI" id="CHEBI:456215"/>
        <dbReference type="EC" id="6.3.4.19"/>
    </reaction>
</comment>
<evidence type="ECO:0000259" key="8">
    <source>
        <dbReference type="Pfam" id="PF01171"/>
    </source>
</evidence>
<keyword evidence="4" id="KW-0819">tRNA processing</keyword>
<reference evidence="11" key="1">
    <citation type="submission" date="2020-05" db="EMBL/GenBank/DDBJ databases">
        <authorList>
            <person name="Chiriac C."/>
            <person name="Salcher M."/>
            <person name="Ghai R."/>
            <person name="Kavagutti S V."/>
        </authorList>
    </citation>
    <scope>NUCLEOTIDE SEQUENCE</scope>
</reference>
<dbReference type="EC" id="6.3.4.19" evidence="1"/>
<dbReference type="AlphaFoldDB" id="A0A6J6MFG7"/>
<dbReference type="InterPro" id="IPR015262">
    <property type="entry name" value="tRNA_Ile_lys_synt_subst-bd"/>
</dbReference>
<dbReference type="Pfam" id="PF09179">
    <property type="entry name" value="TilS"/>
    <property type="match status" value="1"/>
</dbReference>
<dbReference type="EMBL" id="CAEZZL010000015">
    <property type="protein sequence ID" value="CAB4756395.1"/>
    <property type="molecule type" value="Genomic_DNA"/>
</dbReference>
<protein>
    <recommendedName>
        <fullName evidence="1">tRNA(Ile)-lysidine synthetase</fullName>
        <ecNumber evidence="1">6.3.4.19</ecNumber>
    </recommendedName>
</protein>
<dbReference type="GO" id="GO:0032267">
    <property type="term" value="F:tRNA(Ile)-lysidine synthase activity"/>
    <property type="evidence" value="ECO:0007669"/>
    <property type="project" value="UniProtKB-EC"/>
</dbReference>